<evidence type="ECO:0000259" key="1">
    <source>
        <dbReference type="Pfam" id="PF01323"/>
    </source>
</evidence>
<dbReference type="EMBL" id="BAAAEM010000003">
    <property type="protein sequence ID" value="GAA0484703.1"/>
    <property type="molecule type" value="Genomic_DNA"/>
</dbReference>
<evidence type="ECO:0000313" key="3">
    <source>
        <dbReference type="Proteomes" id="UP001500713"/>
    </source>
</evidence>
<dbReference type="InterPro" id="IPR001853">
    <property type="entry name" value="DSBA-like_thioredoxin_dom"/>
</dbReference>
<name>A0ABN1AVH7_9SPHN</name>
<dbReference type="RefSeq" id="WP_229955312.1">
    <property type="nucleotide sequence ID" value="NZ_BAAAEM010000003.1"/>
</dbReference>
<comment type="caution">
    <text evidence="2">The sequence shown here is derived from an EMBL/GenBank/DDBJ whole genome shotgun (WGS) entry which is preliminary data.</text>
</comment>
<proteinExistence type="predicted"/>
<dbReference type="InterPro" id="IPR036249">
    <property type="entry name" value="Thioredoxin-like_sf"/>
</dbReference>
<gene>
    <name evidence="2" type="ORF">GCM10009096_29170</name>
</gene>
<accession>A0ABN1AVH7</accession>
<dbReference type="SUPFAM" id="SSF52833">
    <property type="entry name" value="Thioredoxin-like"/>
    <property type="match status" value="1"/>
</dbReference>
<organism evidence="2 3">
    <name type="scientific">Parasphingorhabdus litoris</name>
    <dbReference type="NCBI Taxonomy" id="394733"/>
    <lineage>
        <taxon>Bacteria</taxon>
        <taxon>Pseudomonadati</taxon>
        <taxon>Pseudomonadota</taxon>
        <taxon>Alphaproteobacteria</taxon>
        <taxon>Sphingomonadales</taxon>
        <taxon>Sphingomonadaceae</taxon>
        <taxon>Parasphingorhabdus</taxon>
    </lineage>
</organism>
<dbReference type="Gene3D" id="3.40.30.10">
    <property type="entry name" value="Glutaredoxin"/>
    <property type="match status" value="1"/>
</dbReference>
<sequence>MLILYIDFKSAASYLALEPTLELAQESEITIDWRPFSVRPFSVPVEQDEETVGERHRRVRAAAQRDVHLHYAAVQGRNMHFADTPAGSDAALAALAVIEGDPVPFIRAAFAAYWSKQADLADEAVVEILLRSVGIDRPDWQKAKAEMASIRSKAEESGIFEAPSYLIADQLFLGREHLPWIRSLIAAEQGD</sequence>
<reference evidence="2 3" key="1">
    <citation type="journal article" date="2019" name="Int. J. Syst. Evol. Microbiol.">
        <title>The Global Catalogue of Microorganisms (GCM) 10K type strain sequencing project: providing services to taxonomists for standard genome sequencing and annotation.</title>
        <authorList>
            <consortium name="The Broad Institute Genomics Platform"/>
            <consortium name="The Broad Institute Genome Sequencing Center for Infectious Disease"/>
            <person name="Wu L."/>
            <person name="Ma J."/>
        </authorList>
    </citation>
    <scope>NUCLEOTIDE SEQUENCE [LARGE SCALE GENOMIC DNA]</scope>
    <source>
        <strain evidence="2 3">JCM 14162</strain>
    </source>
</reference>
<feature type="domain" description="DSBA-like thioredoxin" evidence="1">
    <location>
        <begin position="2"/>
        <end position="184"/>
    </location>
</feature>
<dbReference type="Pfam" id="PF01323">
    <property type="entry name" value="DSBA"/>
    <property type="match status" value="1"/>
</dbReference>
<protein>
    <recommendedName>
        <fullName evidence="1">DSBA-like thioredoxin domain-containing protein</fullName>
    </recommendedName>
</protein>
<keyword evidence="3" id="KW-1185">Reference proteome</keyword>
<dbReference type="Proteomes" id="UP001500713">
    <property type="component" value="Unassembled WGS sequence"/>
</dbReference>
<evidence type="ECO:0000313" key="2">
    <source>
        <dbReference type="EMBL" id="GAA0484703.1"/>
    </source>
</evidence>